<protein>
    <submittedName>
        <fullName evidence="2">Uncharacterized protein</fullName>
    </submittedName>
</protein>
<evidence type="ECO:0000313" key="3">
    <source>
        <dbReference type="Proteomes" id="UP000199022"/>
    </source>
</evidence>
<proteinExistence type="predicted"/>
<evidence type="ECO:0000313" key="2">
    <source>
        <dbReference type="EMBL" id="SFC98098.1"/>
    </source>
</evidence>
<evidence type="ECO:0000256" key="1">
    <source>
        <dbReference type="SAM" id="MobiDB-lite"/>
    </source>
</evidence>
<accession>A0A1I1NRG4</accession>
<gene>
    <name evidence="2" type="ORF">SAMN05661030_2163</name>
</gene>
<dbReference type="AlphaFoldDB" id="A0A1I1NRG4"/>
<dbReference type="RefSeq" id="WP_091557766.1">
    <property type="nucleotide sequence ID" value="NZ_BNAC01000004.1"/>
</dbReference>
<organism evidence="2 3">
    <name type="scientific">Klenkia taihuensis</name>
    <dbReference type="NCBI Taxonomy" id="1225127"/>
    <lineage>
        <taxon>Bacteria</taxon>
        <taxon>Bacillati</taxon>
        <taxon>Actinomycetota</taxon>
        <taxon>Actinomycetes</taxon>
        <taxon>Geodermatophilales</taxon>
        <taxon>Geodermatophilaceae</taxon>
        <taxon>Klenkia</taxon>
    </lineage>
</organism>
<dbReference type="EMBL" id="FOMD01000002">
    <property type="protein sequence ID" value="SFC98098.1"/>
    <property type="molecule type" value="Genomic_DNA"/>
</dbReference>
<keyword evidence="3" id="KW-1185">Reference proteome</keyword>
<feature type="region of interest" description="Disordered" evidence="1">
    <location>
        <begin position="96"/>
        <end position="133"/>
    </location>
</feature>
<sequence>MTETDRVRPEVVDAIVAALTATDPAGLPEDATRAEKDAARDLFLTRTAAERAQRDRQSRAWELLLTRSYADPPTWAQLFDDLPPGSATELGELHDALPAGAQAEYDRRFGAPDQASGGGLPGRARRADLHGRR</sequence>
<dbReference type="OrthoDB" id="5187730at2"/>
<name>A0A1I1NRG4_9ACTN</name>
<reference evidence="3" key="1">
    <citation type="submission" date="2016-10" db="EMBL/GenBank/DDBJ databases">
        <authorList>
            <person name="Varghese N."/>
            <person name="Submissions S."/>
        </authorList>
    </citation>
    <scope>NUCLEOTIDE SEQUENCE [LARGE SCALE GENOMIC DNA]</scope>
    <source>
        <strain evidence="3">DSM 45962</strain>
    </source>
</reference>
<dbReference type="Proteomes" id="UP000199022">
    <property type="component" value="Unassembled WGS sequence"/>
</dbReference>